<proteinExistence type="predicted"/>
<keyword evidence="2" id="KW-1185">Reference proteome</keyword>
<sequence>MPDVISGKPNHFVEKIWKSFGGVFMNQHFTMEVTQGLENACYQWNYKAGDLKPKKHTMRMDASDRWKAGKKIHMVINNRQPNRFQFVPTVPCIATQKVELKDWEYAMIDGKRLSTVELSRLAINDGFPDVFSFMHWFQGNWKGKLIHWTDLKY</sequence>
<name>A0A2R3ZAA9_9FLAO</name>
<organism evidence="1 2">
    <name type="scientific">Christiangramia fulva</name>
    <dbReference type="NCBI Taxonomy" id="2126553"/>
    <lineage>
        <taxon>Bacteria</taxon>
        <taxon>Pseudomonadati</taxon>
        <taxon>Bacteroidota</taxon>
        <taxon>Flavobacteriia</taxon>
        <taxon>Flavobacteriales</taxon>
        <taxon>Flavobacteriaceae</taxon>
        <taxon>Christiangramia</taxon>
    </lineage>
</organism>
<dbReference type="KEGG" id="grs:C7S20_19315"/>
<evidence type="ECO:0000313" key="2">
    <source>
        <dbReference type="Proteomes" id="UP000241507"/>
    </source>
</evidence>
<accession>A0A2R3ZAA9</accession>
<dbReference type="EMBL" id="CP028136">
    <property type="protein sequence ID" value="AVR47228.1"/>
    <property type="molecule type" value="Genomic_DNA"/>
</dbReference>
<evidence type="ECO:0000313" key="1">
    <source>
        <dbReference type="EMBL" id="AVR47228.1"/>
    </source>
</evidence>
<gene>
    <name evidence="1" type="ORF">C7S20_19315</name>
</gene>
<protein>
    <submittedName>
        <fullName evidence="1">Uncharacterized protein</fullName>
    </submittedName>
</protein>
<reference evidence="2" key="1">
    <citation type="submission" date="2018-03" db="EMBL/GenBank/DDBJ databases">
        <title>Gramella fulva sp. nov., isolated from a dry surface of tidal flat.</title>
        <authorList>
            <person name="Hwang S.H."/>
            <person name="Hwang W.M."/>
            <person name="Kang K."/>
            <person name="Ahn T.-Y."/>
        </authorList>
    </citation>
    <scope>NUCLEOTIDE SEQUENCE [LARGE SCALE GENOMIC DNA]</scope>
    <source>
        <strain evidence="2">SH35</strain>
    </source>
</reference>
<dbReference type="Proteomes" id="UP000241507">
    <property type="component" value="Chromosome"/>
</dbReference>
<dbReference type="AlphaFoldDB" id="A0A2R3ZAA9"/>